<reference evidence="3 4" key="1">
    <citation type="submission" date="2018-04" db="EMBL/GenBank/DDBJ databases">
        <title>Pedobacter chongqingensis sp. nov., isolated from a rottenly hemp rope.</title>
        <authorList>
            <person name="Cai Y."/>
        </authorList>
    </citation>
    <scope>NUCLEOTIDE SEQUENCE [LARGE SCALE GENOMIC DNA]</scope>
    <source>
        <strain evidence="3 4">FJ4-8</strain>
    </source>
</reference>
<dbReference type="PANTHER" id="PTHR19328">
    <property type="entry name" value="HEDGEHOG-INTERACTING PROTEIN"/>
    <property type="match status" value="1"/>
</dbReference>
<name>A0A2U2PKQ0_9SPHI</name>
<dbReference type="InterPro" id="IPR012938">
    <property type="entry name" value="Glc/Sorbosone_DH"/>
</dbReference>
<evidence type="ECO:0000259" key="2">
    <source>
        <dbReference type="Pfam" id="PF07995"/>
    </source>
</evidence>
<proteinExistence type="predicted"/>
<evidence type="ECO:0000313" key="4">
    <source>
        <dbReference type="Proteomes" id="UP000245647"/>
    </source>
</evidence>
<dbReference type="OrthoDB" id="9770043at2"/>
<keyword evidence="4" id="KW-1185">Reference proteome</keyword>
<dbReference type="RefSeq" id="WP_109414263.1">
    <property type="nucleotide sequence ID" value="NZ_QEAS01000002.1"/>
</dbReference>
<dbReference type="AlphaFoldDB" id="A0A2U2PKQ0"/>
<dbReference type="Proteomes" id="UP000245647">
    <property type="component" value="Unassembled WGS sequence"/>
</dbReference>
<dbReference type="InterPro" id="IPR011042">
    <property type="entry name" value="6-blade_b-propeller_TolB-like"/>
</dbReference>
<dbReference type="InterPro" id="IPR011041">
    <property type="entry name" value="Quinoprot_gluc/sorb_DH_b-prop"/>
</dbReference>
<dbReference type="Gene3D" id="2.120.10.30">
    <property type="entry name" value="TolB, C-terminal domain"/>
    <property type="match status" value="1"/>
</dbReference>
<gene>
    <name evidence="3" type="ORF">DDR33_02890</name>
</gene>
<evidence type="ECO:0000313" key="3">
    <source>
        <dbReference type="EMBL" id="PWG81986.1"/>
    </source>
</evidence>
<sequence length="408" mass="43767">MQQTVKMFLAAAIFFAACKSDKVEEETGGGTLPPVENDPANSSYKPAFEGQTRIGGVKTSTGLDIRTVASGLSSPWGMANLPDGRIVITEKGGTLRIASAEGQLSAAITGLPQVNSNDQGGLLDIIADPEFETNRTLYWSFSQNAGAGTLTAVAKGRLSADERTIEGAEVIYQALPAFNSTKHYGSRLAWDKDGNLLVSTGERSDMASRPQAQQLNSALGKIVRITKEGQAAAGNPLSGQQGALPELYSYGHRNVQGLAIHPETGDLWETEHGPKGGDELNRIEAGKNYGWPAITYGLEYSGEKVGPGETQKDGMEQPVYYWDPVISPSGITFYSGDLIPEWKNNLFIAALSGKHLARLVIKDNKVTGEERLLVSEQSRLRDVLQGKDGALYVITDGADAKLIRIGRK</sequence>
<dbReference type="PANTHER" id="PTHR19328:SF75">
    <property type="entry name" value="ALDOSE SUGAR DEHYDROGENASE YLII"/>
    <property type="match status" value="1"/>
</dbReference>
<dbReference type="Pfam" id="PF07995">
    <property type="entry name" value="GSDH"/>
    <property type="match status" value="1"/>
</dbReference>
<evidence type="ECO:0000256" key="1">
    <source>
        <dbReference type="SAM" id="MobiDB-lite"/>
    </source>
</evidence>
<dbReference type="EMBL" id="QEAS01000002">
    <property type="protein sequence ID" value="PWG81986.1"/>
    <property type="molecule type" value="Genomic_DNA"/>
</dbReference>
<protein>
    <submittedName>
        <fullName evidence="3">Glucose dehydrogenase</fullName>
    </submittedName>
</protein>
<dbReference type="PROSITE" id="PS51257">
    <property type="entry name" value="PROKAR_LIPOPROTEIN"/>
    <property type="match status" value="1"/>
</dbReference>
<dbReference type="SUPFAM" id="SSF50952">
    <property type="entry name" value="Soluble quinoprotein glucose dehydrogenase"/>
    <property type="match status" value="1"/>
</dbReference>
<feature type="region of interest" description="Disordered" evidence="1">
    <location>
        <begin position="25"/>
        <end position="44"/>
    </location>
</feature>
<feature type="domain" description="Glucose/Sorbosone dehydrogenase" evidence="2">
    <location>
        <begin position="72"/>
        <end position="404"/>
    </location>
</feature>
<accession>A0A2U2PKQ0</accession>
<comment type="caution">
    <text evidence="3">The sequence shown here is derived from an EMBL/GenBank/DDBJ whole genome shotgun (WGS) entry which is preliminary data.</text>
</comment>
<organism evidence="3 4">
    <name type="scientific">Pararcticibacter amylolyticus</name>
    <dbReference type="NCBI Taxonomy" id="2173175"/>
    <lineage>
        <taxon>Bacteria</taxon>
        <taxon>Pseudomonadati</taxon>
        <taxon>Bacteroidota</taxon>
        <taxon>Sphingobacteriia</taxon>
        <taxon>Sphingobacteriales</taxon>
        <taxon>Sphingobacteriaceae</taxon>
        <taxon>Pararcticibacter</taxon>
    </lineage>
</organism>